<evidence type="ECO:0000256" key="2">
    <source>
        <dbReference type="ARBA" id="ARBA00004286"/>
    </source>
</evidence>
<proteinExistence type="inferred from homology"/>
<keyword evidence="6" id="KW-0479">Metal-binding</keyword>
<feature type="region of interest" description="Disordered" evidence="17">
    <location>
        <begin position="17"/>
        <end position="47"/>
    </location>
</feature>
<dbReference type="InterPro" id="IPR044245">
    <property type="entry name" value="Spartan"/>
</dbReference>
<dbReference type="Gene3D" id="3.30.160.60">
    <property type="entry name" value="Classic Zinc Finger"/>
    <property type="match status" value="1"/>
</dbReference>
<dbReference type="EMBL" id="FR904478">
    <property type="protein sequence ID" value="CDQ64654.1"/>
    <property type="molecule type" value="Genomic_DNA"/>
</dbReference>
<dbReference type="PANTHER" id="PTHR21220">
    <property type="entry name" value="DNA-DEPENDENT METALLOPROTEASE SPRTN"/>
    <property type="match status" value="1"/>
</dbReference>
<feature type="compositionally biased region" description="Polar residues" evidence="17">
    <location>
        <begin position="17"/>
        <end position="33"/>
    </location>
</feature>
<evidence type="ECO:0000256" key="6">
    <source>
        <dbReference type="ARBA" id="ARBA00022723"/>
    </source>
</evidence>
<feature type="region of interest" description="Disordered" evidence="17">
    <location>
        <begin position="243"/>
        <end position="287"/>
    </location>
</feature>
<feature type="compositionally biased region" description="Polar residues" evidence="17">
    <location>
        <begin position="474"/>
        <end position="486"/>
    </location>
</feature>
<comment type="similarity">
    <text evidence="3">Belongs to the Spartan family.</text>
</comment>
<sequence>MDNDFLLAIQLQQQFNSEASTNSTNDDNSYGQTTKKRKVESSSDVIPYSRPSIAPEKPMSIVDESWETLDPSPDVRAMFLEFNDTFFWGKLSGIEVKWSPRMTLCAGVCSYEGRGGLCSIRLSEPLLKLRPRRDLVQTLLHEMIHALLFVTLNNRDRDGHGPEFCKHMDRINQATGTKITVYHTFHDEVDLYRQHWWRCDGPCRTRKPYFGYVKRAMNRAPSAQDTWWGDHLRSCGGTYTKVKEPEGYGKKGKKTDTSQGKTDTSKDKKPTDKPTSNSKPSSTAIAGSGLQDIRNIIPFSGKGFLLGGSSQPSSFQLKKPIVNSPTTPFTTSVSPRLVLTTTSIAGGAHGPFRGPKPPVKKSVSNTKAFVNIGGSPVRIYKSNTTVSKPDSNSSDTFKTKTEQRSVQDLFNASGWKSGSAASSSTSTVSKPPDETKSAFSSVGVLNFGQPAKATIGESPPSTSRSTRQDIDMPTTPTAHPAVQNNSASSASLTVNVSCPVCQAMVQESKINQHLDSCLL</sequence>
<accession>A0A060WHD9</accession>
<dbReference type="Pfam" id="PF22934">
    <property type="entry name" value="SPRTN_ZBD"/>
    <property type="match status" value="1"/>
</dbReference>
<dbReference type="GO" id="GO:0006281">
    <property type="term" value="P:DNA repair"/>
    <property type="evidence" value="ECO:0007669"/>
    <property type="project" value="UniProtKB-KW"/>
</dbReference>
<dbReference type="InterPro" id="IPR006640">
    <property type="entry name" value="SprT-like_domain"/>
</dbReference>
<dbReference type="SMART" id="SM00731">
    <property type="entry name" value="SprT"/>
    <property type="match status" value="1"/>
</dbReference>
<dbReference type="PANTHER" id="PTHR21220:SF0">
    <property type="entry name" value="DNA-DEPENDENT METALLOPROTEASE SPRTN"/>
    <property type="match status" value="1"/>
</dbReference>
<evidence type="ECO:0000256" key="13">
    <source>
        <dbReference type="ARBA" id="ARBA00023242"/>
    </source>
</evidence>
<feature type="compositionally biased region" description="Low complexity" evidence="17">
    <location>
        <begin position="413"/>
        <end position="430"/>
    </location>
</feature>
<dbReference type="InterPro" id="IPR055220">
    <property type="entry name" value="SPRTN_ZBD"/>
</dbReference>
<dbReference type="GO" id="GO:0003697">
    <property type="term" value="F:single-stranded DNA binding"/>
    <property type="evidence" value="ECO:0007669"/>
    <property type="project" value="InterPro"/>
</dbReference>
<evidence type="ECO:0000256" key="9">
    <source>
        <dbReference type="ARBA" id="ARBA00022801"/>
    </source>
</evidence>
<dbReference type="GO" id="GO:0005694">
    <property type="term" value="C:chromosome"/>
    <property type="evidence" value="ECO:0007669"/>
    <property type="project" value="UniProtKB-SubCell"/>
</dbReference>
<dbReference type="STRING" id="8022.A0A060WHD9"/>
<dbReference type="GO" id="GO:0031593">
    <property type="term" value="F:polyubiquitin modification-dependent protein binding"/>
    <property type="evidence" value="ECO:0007669"/>
    <property type="project" value="TreeGrafter"/>
</dbReference>
<comment type="subcellular location">
    <subcellularLocation>
        <location evidence="2">Chromosome</location>
    </subcellularLocation>
    <subcellularLocation>
        <location evidence="1">Nucleus</location>
    </subcellularLocation>
</comment>
<keyword evidence="12 16" id="KW-0234">DNA repair</keyword>
<feature type="region of interest" description="Disordered" evidence="17">
    <location>
        <begin position="450"/>
        <end position="486"/>
    </location>
</feature>
<dbReference type="PaxDb" id="8022-A0A060WHD9"/>
<evidence type="ECO:0000313" key="19">
    <source>
        <dbReference type="EMBL" id="CDQ64654.1"/>
    </source>
</evidence>
<feature type="compositionally biased region" description="Basic and acidic residues" evidence="17">
    <location>
        <begin position="263"/>
        <end position="272"/>
    </location>
</feature>
<dbReference type="SMART" id="SM00734">
    <property type="entry name" value="ZnF_Rad18"/>
    <property type="match status" value="1"/>
</dbReference>
<evidence type="ECO:0000256" key="4">
    <source>
        <dbReference type="ARBA" id="ARBA00022454"/>
    </source>
</evidence>
<evidence type="ECO:0000256" key="8">
    <source>
        <dbReference type="ARBA" id="ARBA00022771"/>
    </source>
</evidence>
<evidence type="ECO:0000256" key="12">
    <source>
        <dbReference type="ARBA" id="ARBA00023204"/>
    </source>
</evidence>
<evidence type="ECO:0000256" key="7">
    <source>
        <dbReference type="ARBA" id="ARBA00022763"/>
    </source>
</evidence>
<reference evidence="19" key="2">
    <citation type="submission" date="2014-03" db="EMBL/GenBank/DDBJ databases">
        <authorList>
            <person name="Genoscope - CEA"/>
        </authorList>
    </citation>
    <scope>NUCLEOTIDE SEQUENCE</scope>
</reference>
<evidence type="ECO:0000256" key="11">
    <source>
        <dbReference type="ARBA" id="ARBA00023049"/>
    </source>
</evidence>
<evidence type="ECO:0000259" key="18">
    <source>
        <dbReference type="PROSITE" id="PS51908"/>
    </source>
</evidence>
<protein>
    <recommendedName>
        <fullName evidence="14">DNA-dependent metalloprotease SPRTN</fullName>
    </recommendedName>
    <alternativeName>
        <fullName evidence="15">Protein with SprT-like domain at the N terminus</fullName>
    </alternativeName>
</protein>
<dbReference type="InterPro" id="IPR006642">
    <property type="entry name" value="Rad18_UBZ4"/>
</dbReference>
<evidence type="ECO:0000313" key="20">
    <source>
        <dbReference type="Proteomes" id="UP000193380"/>
    </source>
</evidence>
<keyword evidence="8 16" id="KW-0863">Zinc-finger</keyword>
<keyword evidence="10" id="KW-0862">Zinc</keyword>
<keyword evidence="11" id="KW-0482">Metalloprotease</keyword>
<dbReference type="Proteomes" id="UP000193380">
    <property type="component" value="Unassembled WGS sequence"/>
</dbReference>
<evidence type="ECO:0000256" key="14">
    <source>
        <dbReference type="ARBA" id="ARBA00023885"/>
    </source>
</evidence>
<feature type="domain" description="UBZ4-type" evidence="18">
    <location>
        <begin position="495"/>
        <end position="519"/>
    </location>
</feature>
<organism evidence="19 20">
    <name type="scientific">Oncorhynchus mykiss</name>
    <name type="common">Rainbow trout</name>
    <name type="synonym">Salmo gairdneri</name>
    <dbReference type="NCBI Taxonomy" id="8022"/>
    <lineage>
        <taxon>Eukaryota</taxon>
        <taxon>Metazoa</taxon>
        <taxon>Chordata</taxon>
        <taxon>Craniata</taxon>
        <taxon>Vertebrata</taxon>
        <taxon>Euteleostomi</taxon>
        <taxon>Actinopterygii</taxon>
        <taxon>Neopterygii</taxon>
        <taxon>Teleostei</taxon>
        <taxon>Protacanthopterygii</taxon>
        <taxon>Salmoniformes</taxon>
        <taxon>Salmonidae</taxon>
        <taxon>Salmoninae</taxon>
        <taxon>Oncorhynchus</taxon>
    </lineage>
</organism>
<reference evidence="19" key="1">
    <citation type="journal article" date="2014" name="Nat. Commun.">
        <title>The rainbow trout genome provides novel insights into evolution after whole-genome duplication in vertebrates.</title>
        <authorList>
            <person name="Berthelot C."/>
            <person name="Brunet F."/>
            <person name="Chalopin D."/>
            <person name="Juanchich A."/>
            <person name="Bernard M."/>
            <person name="Noel B."/>
            <person name="Bento P."/>
            <person name="Da Silva C."/>
            <person name="Labadie K."/>
            <person name="Alberti A."/>
            <person name="Aury J.M."/>
            <person name="Louis A."/>
            <person name="Dehais P."/>
            <person name="Bardou P."/>
            <person name="Montfort J."/>
            <person name="Klopp C."/>
            <person name="Cabau C."/>
            <person name="Gaspin C."/>
            <person name="Thorgaard G.H."/>
            <person name="Boussaha M."/>
            <person name="Quillet E."/>
            <person name="Guyomard R."/>
            <person name="Galiana D."/>
            <person name="Bobe J."/>
            <person name="Volff J.N."/>
            <person name="Genet C."/>
            <person name="Wincker P."/>
            <person name="Jaillon O."/>
            <person name="Roest Crollius H."/>
            <person name="Guiguen Y."/>
        </authorList>
    </citation>
    <scope>NUCLEOTIDE SEQUENCE [LARGE SCALE GENOMIC DNA]</scope>
</reference>
<dbReference type="GO" id="GO:0006508">
    <property type="term" value="P:proteolysis"/>
    <property type="evidence" value="ECO:0007669"/>
    <property type="project" value="UniProtKB-KW"/>
</dbReference>
<dbReference type="GO" id="GO:0008270">
    <property type="term" value="F:zinc ion binding"/>
    <property type="evidence" value="ECO:0007669"/>
    <property type="project" value="UniProtKB-KW"/>
</dbReference>
<dbReference type="AlphaFoldDB" id="A0A060WHD9"/>
<dbReference type="Pfam" id="PF10263">
    <property type="entry name" value="SprT-like"/>
    <property type="match status" value="1"/>
</dbReference>
<dbReference type="PROSITE" id="PS51908">
    <property type="entry name" value="ZF_UBZ4"/>
    <property type="match status" value="1"/>
</dbReference>
<evidence type="ECO:0000256" key="1">
    <source>
        <dbReference type="ARBA" id="ARBA00004123"/>
    </source>
</evidence>
<name>A0A060WHD9_ONCMY</name>
<keyword evidence="4" id="KW-0158">Chromosome</keyword>
<keyword evidence="13" id="KW-0539">Nucleus</keyword>
<evidence type="ECO:0000256" key="5">
    <source>
        <dbReference type="ARBA" id="ARBA00022670"/>
    </source>
</evidence>
<dbReference type="FunFam" id="3.30.160.60:FF:000331">
    <property type="entry name" value="E3 ubiquitin-protein ligase RAD18"/>
    <property type="match status" value="1"/>
</dbReference>
<dbReference type="GO" id="GO:0004222">
    <property type="term" value="F:metalloendopeptidase activity"/>
    <property type="evidence" value="ECO:0007669"/>
    <property type="project" value="InterPro"/>
</dbReference>
<evidence type="ECO:0000256" key="3">
    <source>
        <dbReference type="ARBA" id="ARBA00010724"/>
    </source>
</evidence>
<evidence type="ECO:0000256" key="10">
    <source>
        <dbReference type="ARBA" id="ARBA00022833"/>
    </source>
</evidence>
<keyword evidence="5" id="KW-0645">Protease</keyword>
<evidence type="ECO:0000256" key="16">
    <source>
        <dbReference type="PROSITE-ProRule" id="PRU01256"/>
    </source>
</evidence>
<evidence type="ECO:0000256" key="17">
    <source>
        <dbReference type="SAM" id="MobiDB-lite"/>
    </source>
</evidence>
<keyword evidence="7 16" id="KW-0227">DNA damage</keyword>
<keyword evidence="9" id="KW-0378">Hydrolase</keyword>
<gene>
    <name evidence="19" type="ORF">GSONMT00071737001</name>
</gene>
<dbReference type="GO" id="GO:0005634">
    <property type="term" value="C:nucleus"/>
    <property type="evidence" value="ECO:0007669"/>
    <property type="project" value="UniProtKB-SubCell"/>
</dbReference>
<feature type="compositionally biased region" description="Polar residues" evidence="17">
    <location>
        <begin position="381"/>
        <end position="396"/>
    </location>
</feature>
<feature type="region of interest" description="Disordered" evidence="17">
    <location>
        <begin position="381"/>
        <end position="437"/>
    </location>
</feature>
<evidence type="ECO:0000256" key="15">
    <source>
        <dbReference type="ARBA" id="ARBA00030396"/>
    </source>
</evidence>